<dbReference type="RefSeq" id="WP_043391397.1">
    <property type="nucleotide sequence ID" value="NZ_BAAARC010000008.1"/>
</dbReference>
<evidence type="ECO:0000256" key="1">
    <source>
        <dbReference type="SAM" id="Phobius"/>
    </source>
</evidence>
<dbReference type="Proteomes" id="UP000032221">
    <property type="component" value="Unassembled WGS sequence"/>
</dbReference>
<keyword evidence="3" id="KW-1185">Reference proteome</keyword>
<accession>A0A0D1IZL9</accession>
<reference evidence="2 3" key="1">
    <citation type="submission" date="2015-01" db="EMBL/GenBank/DDBJ databases">
        <title>Genome sequence of Mycobacterium llatzerense and Mycobacterium immunogenum recovered from brain abscess.</title>
        <authorList>
            <person name="Greninger A.L."/>
            <person name="Langelier C."/>
            <person name="Cunningham G."/>
            <person name="Chiu C.Y."/>
            <person name="Miller S."/>
        </authorList>
    </citation>
    <scope>NUCLEOTIDE SEQUENCE [LARGE SCALE GENOMIC DNA]</scope>
    <source>
        <strain evidence="2 3">CLUC14</strain>
    </source>
</reference>
<dbReference type="EMBL" id="JXST01000038">
    <property type="protein sequence ID" value="KIU14723.1"/>
    <property type="molecule type" value="Genomic_DNA"/>
</dbReference>
<dbReference type="PATRIC" id="fig|280871.6.peg.4746"/>
<dbReference type="OrthoDB" id="4482890at2"/>
<keyword evidence="1" id="KW-0812">Transmembrane</keyword>
<sequence length="104" mass="11836">MTHPDQTAVTDGDTPEEETTSAWRGLLRSMHPKFFFSMADGYPVGVKQFLQFCLLLIYPGWLFAAPLCAAIYAVGYGVLWVLFWPVRAWMKTNRPEDYAASQLK</sequence>
<keyword evidence="1" id="KW-0472">Membrane</keyword>
<dbReference type="AlphaFoldDB" id="A0A0D1IZL9"/>
<proteinExistence type="predicted"/>
<gene>
    <name evidence="2" type="ORF">TL10_22925</name>
</gene>
<comment type="caution">
    <text evidence="2">The sequence shown here is derived from an EMBL/GenBank/DDBJ whole genome shotgun (WGS) entry which is preliminary data.</text>
</comment>
<dbReference type="STRING" id="280871.TL10_22925"/>
<protein>
    <submittedName>
        <fullName evidence="2">Uncharacterized protein</fullName>
    </submittedName>
</protein>
<feature type="transmembrane region" description="Helical" evidence="1">
    <location>
        <begin position="63"/>
        <end position="84"/>
    </location>
</feature>
<evidence type="ECO:0000313" key="3">
    <source>
        <dbReference type="Proteomes" id="UP000032221"/>
    </source>
</evidence>
<keyword evidence="1" id="KW-1133">Transmembrane helix</keyword>
<evidence type="ECO:0000313" key="2">
    <source>
        <dbReference type="EMBL" id="KIU14723.1"/>
    </source>
</evidence>
<name>A0A0D1IZL9_9MYCO</name>
<organism evidence="2 3">
    <name type="scientific">Mycolicibacterium llatzerense</name>
    <dbReference type="NCBI Taxonomy" id="280871"/>
    <lineage>
        <taxon>Bacteria</taxon>
        <taxon>Bacillati</taxon>
        <taxon>Actinomycetota</taxon>
        <taxon>Actinomycetes</taxon>
        <taxon>Mycobacteriales</taxon>
        <taxon>Mycobacteriaceae</taxon>
        <taxon>Mycolicibacterium</taxon>
    </lineage>
</organism>